<feature type="compositionally biased region" description="Basic residues" evidence="1">
    <location>
        <begin position="28"/>
        <end position="47"/>
    </location>
</feature>
<reference evidence="3" key="1">
    <citation type="submission" date="2016-10" db="EMBL/GenBank/DDBJ databases">
        <authorList>
            <person name="Varghese N."/>
            <person name="Submissions S."/>
        </authorList>
    </citation>
    <scope>NUCLEOTIDE SEQUENCE [LARGE SCALE GENOMIC DNA]</scope>
    <source>
        <strain evidence="3">CGMCC 1.6474</strain>
    </source>
</reference>
<keyword evidence="3" id="KW-1185">Reference proteome</keyword>
<dbReference type="Proteomes" id="UP000198804">
    <property type="component" value="Unassembled WGS sequence"/>
</dbReference>
<dbReference type="EMBL" id="FOSV01000050">
    <property type="protein sequence ID" value="SFM08816.1"/>
    <property type="molecule type" value="Genomic_DNA"/>
</dbReference>
<dbReference type="AlphaFoldDB" id="A0A1I4N0H5"/>
<evidence type="ECO:0000313" key="3">
    <source>
        <dbReference type="Proteomes" id="UP000198804"/>
    </source>
</evidence>
<evidence type="ECO:0000313" key="2">
    <source>
        <dbReference type="EMBL" id="SFM08816.1"/>
    </source>
</evidence>
<feature type="region of interest" description="Disordered" evidence="1">
    <location>
        <begin position="1"/>
        <end position="47"/>
    </location>
</feature>
<feature type="compositionally biased region" description="Basic and acidic residues" evidence="1">
    <location>
        <begin position="1"/>
        <end position="23"/>
    </location>
</feature>
<sequence>MAKHVDVEDLMTDDKPRRSERYKPNSRSGKHKPSLPRPPKPRAPVKR</sequence>
<evidence type="ECO:0000256" key="1">
    <source>
        <dbReference type="SAM" id="MobiDB-lite"/>
    </source>
</evidence>
<organism evidence="2 3">
    <name type="scientific">Methylorubrum salsuginis</name>
    <dbReference type="NCBI Taxonomy" id="414703"/>
    <lineage>
        <taxon>Bacteria</taxon>
        <taxon>Pseudomonadati</taxon>
        <taxon>Pseudomonadota</taxon>
        <taxon>Alphaproteobacteria</taxon>
        <taxon>Hyphomicrobiales</taxon>
        <taxon>Methylobacteriaceae</taxon>
        <taxon>Methylorubrum</taxon>
    </lineage>
</organism>
<name>A0A1I4N0H5_9HYPH</name>
<gene>
    <name evidence="2" type="ORF">SAMN04488125_1506</name>
</gene>
<accession>A0A1I4N0H5</accession>
<proteinExistence type="predicted"/>
<protein>
    <submittedName>
        <fullName evidence="2">Uncharacterized protein</fullName>
    </submittedName>
</protein>